<dbReference type="Proteomes" id="UP000504634">
    <property type="component" value="Unplaced"/>
</dbReference>
<evidence type="ECO:0000256" key="1">
    <source>
        <dbReference type="SAM" id="MobiDB-lite"/>
    </source>
</evidence>
<evidence type="ECO:0000313" key="3">
    <source>
        <dbReference type="RefSeq" id="XP_030383253.1"/>
    </source>
</evidence>
<accession>A0A6J2U6U6</accession>
<evidence type="ECO:0000313" key="2">
    <source>
        <dbReference type="Proteomes" id="UP000504634"/>
    </source>
</evidence>
<dbReference type="RefSeq" id="XP_030383253.1">
    <property type="nucleotide sequence ID" value="XM_030527393.1"/>
</dbReference>
<feature type="compositionally biased region" description="Low complexity" evidence="1">
    <location>
        <begin position="194"/>
        <end position="203"/>
    </location>
</feature>
<organism evidence="2 3">
    <name type="scientific">Drosophila lebanonensis</name>
    <name type="common">Fruit fly</name>
    <name type="synonym">Scaptodrosophila lebanonensis</name>
    <dbReference type="NCBI Taxonomy" id="7225"/>
    <lineage>
        <taxon>Eukaryota</taxon>
        <taxon>Metazoa</taxon>
        <taxon>Ecdysozoa</taxon>
        <taxon>Arthropoda</taxon>
        <taxon>Hexapoda</taxon>
        <taxon>Insecta</taxon>
        <taxon>Pterygota</taxon>
        <taxon>Neoptera</taxon>
        <taxon>Endopterygota</taxon>
        <taxon>Diptera</taxon>
        <taxon>Brachycera</taxon>
        <taxon>Muscomorpha</taxon>
        <taxon>Ephydroidea</taxon>
        <taxon>Drosophilidae</taxon>
        <taxon>Scaptodrosophila</taxon>
    </lineage>
</organism>
<name>A0A6J2U6U6_DROLE</name>
<protein>
    <submittedName>
        <fullName evidence="3">Mucin-5AC</fullName>
    </submittedName>
</protein>
<feature type="region of interest" description="Disordered" evidence="1">
    <location>
        <begin position="194"/>
        <end position="223"/>
    </location>
</feature>
<dbReference type="GeneID" id="115630739"/>
<feature type="compositionally biased region" description="Basic residues" evidence="1">
    <location>
        <begin position="204"/>
        <end position="216"/>
    </location>
</feature>
<proteinExistence type="predicted"/>
<gene>
    <name evidence="3" type="primary">LOC115630739</name>
</gene>
<feature type="compositionally biased region" description="Low complexity" evidence="1">
    <location>
        <begin position="832"/>
        <end position="860"/>
    </location>
</feature>
<feature type="region of interest" description="Disordered" evidence="1">
    <location>
        <begin position="728"/>
        <end position="861"/>
    </location>
</feature>
<reference evidence="3" key="1">
    <citation type="submission" date="2025-08" db="UniProtKB">
        <authorList>
            <consortium name="RefSeq"/>
        </authorList>
    </citation>
    <scope>IDENTIFICATION</scope>
    <source>
        <strain evidence="3">11010-0011.00</strain>
        <tissue evidence="3">Whole body</tissue>
    </source>
</reference>
<dbReference type="OrthoDB" id="7872729at2759"/>
<feature type="compositionally biased region" description="Low complexity" evidence="1">
    <location>
        <begin position="728"/>
        <end position="825"/>
    </location>
</feature>
<keyword evidence="2" id="KW-1185">Reference proteome</keyword>
<sequence length="901" mass="97463">MVIATEPVCGSGQQQSITAKRDRIPTTNMPKQRMITALALTLLAATLSDAAPTSKAGKRANRGTTQTNTELMTTTAAQMETETFTYPTSDLDILTTDSTMYSSFTDAPADPTITTEEPLPDSVLRQLEREKAHEKHLNQTEHIIDEGPPAVYLVKQVETEHKPKPLPKQLSHMGMSWSEPEFTTMPQHAAIKAAATTTDPTTKAGRRAPKTNKRQKTTTPQPIDPRKVAIDKVAREMFLKKPNQFESNENDYDLDMSEDRFILQTEFVEHTTQAPLLDMNDIYPTTHMSALYEEDNEENSEQLAQATTMVHGFTQADGSILGDASYRTETTTIALTTTESWMSSARASASTTAFTAEPGEDDTSTAEVREQGEEVYAMTEPVLNTETPEQIVKINTTVPVLAEEVVTTPVSSENPIIAESTQPSTTTGFTMRTTTTTVPMLTESLDDEVTTTSNPPITTTLPILATELPHQKSLAHLLNEHEMQASAQLKKYAPIPNEETTLPPTTNMELGPETTTEPELFITSTMPEEIYTPTTKLNISRTNSKLLQHATAHLADEMSPSESRESDQRMVPLTTEASFIITTDSQETSTEITTSRAEAKATESSSQNAEPVQLLVVSVSNEESIGDGNSHVKLLEANLIEEPKFDDSNELATTTNLPERATTILAHTTTSLPEKITTMLSVVQTTLPPQPEVTTLPVDRSKGAEDVANDDGDNVTLSKVTINQLQAEASTTTTTEATTTTTEATTTTTEATTTTTEATTTTTEPTTTTTEATTTSTTEKATTTSETTSTTAPTTTTTTAVPFTTPTPTTTTTVPTPLALLTTTSGSPNLLETTTTTTPAPPTTTTVKSSSSEEQTTLSSAVVGPEARALHKPAPHIERIFNEDGVEVLHGYSSVVRSNRT</sequence>
<dbReference type="AlphaFoldDB" id="A0A6J2U6U6"/>